<keyword evidence="2" id="KW-1185">Reference proteome</keyword>
<sequence length="157" mass="16871">MTTLDTNNTRTGGAVLDAIAANTHTFDTPIMHGDQPITHVTLAKPSAGALRGTSLAALVNLDVDALRKVLPRISTPTLTEMDVTLMDPADLVALGGIFAGFFDAEGAESEHGIPERVEDAMADVATVFGWTPRDMDDLSLSELMDWRERARIRSGHE</sequence>
<name>A0AAE9G3C9_9CAUD</name>
<accession>A0AAE9G3C9</accession>
<evidence type="ECO:0000313" key="2">
    <source>
        <dbReference type="Proteomes" id="UP000831025"/>
    </source>
</evidence>
<reference evidence="1" key="1">
    <citation type="submission" date="2022-02" db="EMBL/GenBank/DDBJ databases">
        <title>Burkholderia cenocepacia phage Momento.</title>
        <authorList>
            <person name="Le T."/>
            <person name="Hernandez I."/>
            <person name="Gill J."/>
            <person name="Liu M."/>
        </authorList>
    </citation>
    <scope>NUCLEOTIDE SEQUENCE</scope>
</reference>
<dbReference type="InterPro" id="IPR019289">
    <property type="entry name" value="Phage_tail_E/E"/>
</dbReference>
<protein>
    <submittedName>
        <fullName evidence="1">Tape measure chaperone protein</fullName>
    </submittedName>
</protein>
<dbReference type="EMBL" id="OM638611">
    <property type="protein sequence ID" value="UNY41857.1"/>
    <property type="molecule type" value="Genomic_DNA"/>
</dbReference>
<dbReference type="InterPro" id="IPR009493">
    <property type="entry name" value="P2_GpE"/>
</dbReference>
<dbReference type="Pfam" id="PF06528">
    <property type="entry name" value="Phage_P2_GpE"/>
    <property type="match status" value="1"/>
</dbReference>
<proteinExistence type="predicted"/>
<organism evidence="1 2">
    <name type="scientific">Burkholderia phage Momento</name>
    <dbReference type="NCBI Taxonomy" id="2924902"/>
    <lineage>
        <taxon>Viruses</taxon>
        <taxon>Duplodnaviria</taxon>
        <taxon>Heunggongvirae</taxon>
        <taxon>Uroviricota</taxon>
        <taxon>Caudoviricetes</taxon>
        <taxon>Peduoviridae</taxon>
        <taxon>Kayeltresvirus</taxon>
        <taxon>Kayeltresvirus momento</taxon>
    </lineage>
</organism>
<evidence type="ECO:0000313" key="1">
    <source>
        <dbReference type="EMBL" id="UNY41857.1"/>
    </source>
</evidence>
<dbReference type="Proteomes" id="UP000831025">
    <property type="component" value="Segment"/>
</dbReference>
<dbReference type="Pfam" id="PF10109">
    <property type="entry name" value="Phage_TAC_7"/>
    <property type="match status" value="1"/>
</dbReference>
<gene>
    <name evidence="1" type="ORF">CPT_Momento_027</name>
</gene>